<dbReference type="Proteomes" id="UP000238823">
    <property type="component" value="Unassembled WGS sequence"/>
</dbReference>
<reference evidence="3 4" key="1">
    <citation type="submission" date="2018-03" db="EMBL/GenBank/DDBJ databases">
        <title>Draft Genome Sequences of the Obligatory Marine Myxobacteria Enhygromyxa salina SWB007.</title>
        <authorList>
            <person name="Poehlein A."/>
            <person name="Moghaddam J.A."/>
            <person name="Harms H."/>
            <person name="Alanjari M."/>
            <person name="Koenig G.M."/>
            <person name="Daniel R."/>
            <person name="Schaeberle T.F."/>
        </authorList>
    </citation>
    <scope>NUCLEOTIDE SEQUENCE [LARGE SCALE GENOMIC DNA]</scope>
    <source>
        <strain evidence="3 4">SWB007</strain>
    </source>
</reference>
<evidence type="ECO:0000313" key="4">
    <source>
        <dbReference type="Proteomes" id="UP000238823"/>
    </source>
</evidence>
<gene>
    <name evidence="3" type="ORF">ENSA7_72070</name>
</gene>
<dbReference type="EMBL" id="PVNL01000135">
    <property type="protein sequence ID" value="PRP96392.1"/>
    <property type="molecule type" value="Genomic_DNA"/>
</dbReference>
<feature type="region of interest" description="Disordered" evidence="1">
    <location>
        <begin position="25"/>
        <end position="93"/>
    </location>
</feature>
<protein>
    <submittedName>
        <fullName evidence="3">Uncharacterized protein</fullName>
    </submittedName>
</protein>
<evidence type="ECO:0000256" key="2">
    <source>
        <dbReference type="SAM" id="SignalP"/>
    </source>
</evidence>
<dbReference type="OrthoDB" id="5488219at2"/>
<feature type="compositionally biased region" description="Acidic residues" evidence="1">
    <location>
        <begin position="38"/>
        <end position="50"/>
    </location>
</feature>
<feature type="signal peptide" evidence="2">
    <location>
        <begin position="1"/>
        <end position="20"/>
    </location>
</feature>
<keyword evidence="2" id="KW-0732">Signal</keyword>
<evidence type="ECO:0000256" key="1">
    <source>
        <dbReference type="SAM" id="MobiDB-lite"/>
    </source>
</evidence>
<dbReference type="RefSeq" id="WP_146158545.1">
    <property type="nucleotide sequence ID" value="NZ_PVNL01000135.1"/>
</dbReference>
<dbReference type="SUPFAM" id="SSF101898">
    <property type="entry name" value="NHL repeat"/>
    <property type="match status" value="1"/>
</dbReference>
<name>A0A2S9XU63_9BACT</name>
<proteinExistence type="predicted"/>
<feature type="chain" id="PRO_5015627986" evidence="2">
    <location>
        <begin position="21"/>
        <end position="485"/>
    </location>
</feature>
<comment type="caution">
    <text evidence="3">The sequence shown here is derived from an EMBL/GenBank/DDBJ whole genome shotgun (WGS) entry which is preliminary data.</text>
</comment>
<dbReference type="AlphaFoldDB" id="A0A2S9XU63"/>
<organism evidence="3 4">
    <name type="scientific">Enhygromyxa salina</name>
    <dbReference type="NCBI Taxonomy" id="215803"/>
    <lineage>
        <taxon>Bacteria</taxon>
        <taxon>Pseudomonadati</taxon>
        <taxon>Myxococcota</taxon>
        <taxon>Polyangia</taxon>
        <taxon>Nannocystales</taxon>
        <taxon>Nannocystaceae</taxon>
        <taxon>Enhygromyxa</taxon>
    </lineage>
</organism>
<sequence length="485" mass="49679">MRPAALTLTVLTSCSLLLLACSDDGVADATSGPAETAGDGDGDGDGDPSESGETNSTGDGDGDGDGDPGDGDGDPGDGDGDPGDGDGDGDGCQPNPEVCEPDLVCDVISGECVDPDAPCTLAGDATACGNFNCGPGSVCDDQGACIPIAPCNSVACEGDQCWGDSCVCDRPIPCNPASEADLNGPFATDIFDLEFADDCTAWMVTLRSGTDYVRRMTVDATLTQWDGVANLNMGEVKVLKALNPQYPAAPLVGDIQSPAGPPMTDGGDMLGEVAITYTCCPTCGCFVDPPQGVARLIEGAMVPLPIVLPGTPTQGANGPFGSNAGDAGPMGLTWGDDLRLYVGNSEANGNLDTADLDQQTQQFLTMFESRVTAAAPLTSVHLLIALDTGELLRFNTALNEATPVMDFDAGITTLSHDSFSGLVYASLSDLSIVAVDPFSAEVTDFGVMPALGRVTVSPDGKLWWVPAKYLVGNMPLSTWDLPTSF</sequence>
<accession>A0A2S9XU63</accession>
<feature type="compositionally biased region" description="Acidic residues" evidence="1">
    <location>
        <begin position="60"/>
        <end position="89"/>
    </location>
</feature>
<dbReference type="PROSITE" id="PS51257">
    <property type="entry name" value="PROKAR_LIPOPROTEIN"/>
    <property type="match status" value="1"/>
</dbReference>
<evidence type="ECO:0000313" key="3">
    <source>
        <dbReference type="EMBL" id="PRP96392.1"/>
    </source>
</evidence>